<dbReference type="Gene3D" id="1.25.40.10">
    <property type="entry name" value="Tetratricopeptide repeat domain"/>
    <property type="match status" value="1"/>
</dbReference>
<protein>
    <submittedName>
        <fullName evidence="2">Tetratricopeptide repeat protein 23</fullName>
    </submittedName>
</protein>
<dbReference type="EMBL" id="CM014084">
    <property type="protein sequence ID" value="TKS73402.1"/>
    <property type="molecule type" value="Genomic_DNA"/>
</dbReference>
<dbReference type="PANTHER" id="PTHR14485:SF3">
    <property type="entry name" value="TETRATRICOPEPTIDE REPEAT PROTEIN 23"/>
    <property type="match status" value="1"/>
</dbReference>
<organism evidence="2 3">
    <name type="scientific">Collichthys lucidus</name>
    <name type="common">Big head croaker</name>
    <name type="synonym">Sciaena lucida</name>
    <dbReference type="NCBI Taxonomy" id="240159"/>
    <lineage>
        <taxon>Eukaryota</taxon>
        <taxon>Metazoa</taxon>
        <taxon>Chordata</taxon>
        <taxon>Craniata</taxon>
        <taxon>Vertebrata</taxon>
        <taxon>Euteleostomi</taxon>
        <taxon>Actinopterygii</taxon>
        <taxon>Neopterygii</taxon>
        <taxon>Teleostei</taxon>
        <taxon>Neoteleostei</taxon>
        <taxon>Acanthomorphata</taxon>
        <taxon>Eupercaria</taxon>
        <taxon>Sciaenidae</taxon>
        <taxon>Collichthys</taxon>
    </lineage>
</organism>
<dbReference type="InterPro" id="IPR011990">
    <property type="entry name" value="TPR-like_helical_dom_sf"/>
</dbReference>
<evidence type="ECO:0000313" key="3">
    <source>
        <dbReference type="Proteomes" id="UP000298787"/>
    </source>
</evidence>
<keyword evidence="3" id="KW-1185">Reference proteome</keyword>
<dbReference type="AlphaFoldDB" id="A0A4V6XYK6"/>
<dbReference type="InterPro" id="IPR042621">
    <property type="entry name" value="TTC23/TTC23L"/>
</dbReference>
<reference evidence="2 3" key="1">
    <citation type="submission" date="2019-01" db="EMBL/GenBank/DDBJ databases">
        <title>Genome Assembly of Collichthys lucidus.</title>
        <authorList>
            <person name="Cai M."/>
            <person name="Xiao S."/>
        </authorList>
    </citation>
    <scope>NUCLEOTIDE SEQUENCE [LARGE SCALE GENOMIC DNA]</scope>
    <source>
        <strain evidence="2">JT15FE1705JMU</strain>
        <tissue evidence="2">Muscle</tissue>
    </source>
</reference>
<accession>A0A4V6XYK6</accession>
<evidence type="ECO:0000256" key="1">
    <source>
        <dbReference type="SAM" id="MobiDB-lite"/>
    </source>
</evidence>
<evidence type="ECO:0000313" key="2">
    <source>
        <dbReference type="EMBL" id="TKS73402.1"/>
    </source>
</evidence>
<feature type="region of interest" description="Disordered" evidence="1">
    <location>
        <begin position="1"/>
        <end position="33"/>
    </location>
</feature>
<proteinExistence type="predicted"/>
<sequence>MTETRPKFSESPTDTRSVDGDVNASPPCDSDVLSASQTGYAKKGFNMMAPEEKLKHYDNRAQAHEDNQEDLVRCVALTRLIHGKGHLKLAQAHARLAKAYFQFKGWGLQAQEHSALARELLPFCSSMSSCKEEKLEVLRVYKRQNRPTEALSQCEKSLQLLMDCGQPDKTSSVYRDMAAIEQDIGHLDQAHAIAMSHNPEELEGAQISHSLALILSAAAEPDHNDSAGHYFELSLNAYRNSAGPQDPAFLAAQDDFCRFLLFNGQQERCVEIQRASLATKKSTFGDLSAEVADTLQLIGSVEMTEGRMKQAHRMMTKCLEIQSLLYGPQHKKTKATQKAVDMLARTSTYILILQAYLYSVHFTDYCLK</sequence>
<dbReference type="SUPFAM" id="SSF48452">
    <property type="entry name" value="TPR-like"/>
    <property type="match status" value="1"/>
</dbReference>
<dbReference type="STRING" id="240159.A0A4V6XYK6"/>
<dbReference type="Proteomes" id="UP000298787">
    <property type="component" value="Chromosome 7"/>
</dbReference>
<gene>
    <name evidence="2" type="ORF">D9C73_007481</name>
</gene>
<name>A0A4V6XYK6_COLLU</name>
<dbReference type="PANTHER" id="PTHR14485">
    <property type="entry name" value="TETRATRICOPEPTIDE REPEAT PROTEIN 23"/>
    <property type="match status" value="1"/>
</dbReference>